<organism evidence="1">
    <name type="scientific">Psilocybe cubensis</name>
    <name type="common">Psychedelic mushroom</name>
    <name type="synonym">Stropharia cubensis</name>
    <dbReference type="NCBI Taxonomy" id="181762"/>
    <lineage>
        <taxon>Eukaryota</taxon>
        <taxon>Fungi</taxon>
        <taxon>Dikarya</taxon>
        <taxon>Basidiomycota</taxon>
        <taxon>Agaricomycotina</taxon>
        <taxon>Agaricomycetes</taxon>
        <taxon>Agaricomycetidae</taxon>
        <taxon>Agaricales</taxon>
        <taxon>Agaricineae</taxon>
        <taxon>Strophariaceae</taxon>
        <taxon>Psilocybe</taxon>
    </lineage>
</organism>
<name>A0A8H7XMT5_PSICU</name>
<evidence type="ECO:0000313" key="1">
    <source>
        <dbReference type="EMBL" id="KAG5162609.1"/>
    </source>
</evidence>
<gene>
    <name evidence="1" type="ORF">JR316_012494</name>
</gene>
<reference evidence="1" key="1">
    <citation type="submission" date="2021-02" db="EMBL/GenBank/DDBJ databases">
        <title>Psilocybe cubensis genome.</title>
        <authorList>
            <person name="Mckernan K.J."/>
            <person name="Crawford S."/>
            <person name="Trippe A."/>
            <person name="Kane L.T."/>
            <person name="Mclaughlin S."/>
        </authorList>
    </citation>
    <scope>NUCLEOTIDE SEQUENCE [LARGE SCALE GENOMIC DNA]</scope>
    <source>
        <strain evidence="1">MGC-MH-2018</strain>
    </source>
</reference>
<protein>
    <submittedName>
        <fullName evidence="1">Uncharacterized protein</fullName>
    </submittedName>
</protein>
<dbReference type="EMBL" id="JAFIQS010000018">
    <property type="protein sequence ID" value="KAG5162609.1"/>
    <property type="molecule type" value="Genomic_DNA"/>
</dbReference>
<comment type="caution">
    <text evidence="1">The sequence shown here is derived from an EMBL/GenBank/DDBJ whole genome shotgun (WGS) entry which is preliminary data.</text>
</comment>
<accession>A0A8H7XMT5</accession>
<dbReference type="AlphaFoldDB" id="A0A8H7XMT5"/>
<proteinExistence type="predicted"/>
<sequence>MWRMGCAVYSVCIERGIAFWSSCTNHHVSLSLAIAPPIIPDDDGVADENRRLLAGAASKDAHKYNESAVQLTLASHFHSLMPYEDVVVKTEGLEADDLLGGFGRERRVVCAFAV</sequence>